<reference evidence="2" key="1">
    <citation type="submission" date="2015-01" db="EMBL/GenBank/DDBJ databases">
        <title>Draft genome sequence of Rhodococcus pyridinivorans strain KG-16, a hydrocarbon-degrading bacterium.</title>
        <authorList>
            <person name="Aggarwal R.K."/>
            <person name="Dawar C."/>
        </authorList>
    </citation>
    <scope>NUCLEOTIDE SEQUENCE [LARGE SCALE GENOMIC DNA]</scope>
    <source>
        <strain evidence="2">KG-16</strain>
    </source>
</reference>
<evidence type="ECO:0000313" key="1">
    <source>
        <dbReference type="EMBL" id="KSZ60068.1"/>
    </source>
</evidence>
<proteinExistence type="predicted"/>
<accession>A0A0V9UPY3</accession>
<dbReference type="EMBL" id="AZXY01000001">
    <property type="protein sequence ID" value="KSZ60068.1"/>
    <property type="molecule type" value="Genomic_DNA"/>
</dbReference>
<evidence type="ECO:0008006" key="3">
    <source>
        <dbReference type="Google" id="ProtNLM"/>
    </source>
</evidence>
<reference evidence="1 2" key="2">
    <citation type="journal article" date="2016" name="Genome Announc.">
        <title>Draft Genome Sequence of a Versatile Hydrocarbon-Degrading Bacterium, Rhodococcus pyridinivorans Strain KG-16, Collected from Oil Fields in India.</title>
        <authorList>
            <person name="Aggarwal R.K."/>
            <person name="Dawar C."/>
            <person name="Phanindranath R."/>
            <person name="Mutnuri L."/>
            <person name="Dayal A.M."/>
        </authorList>
    </citation>
    <scope>NUCLEOTIDE SEQUENCE [LARGE SCALE GENOMIC DNA]</scope>
    <source>
        <strain evidence="1 2">KG-16</strain>
    </source>
</reference>
<dbReference type="PATRIC" id="fig|1441730.3.peg.189"/>
<evidence type="ECO:0000313" key="2">
    <source>
        <dbReference type="Proteomes" id="UP000053060"/>
    </source>
</evidence>
<gene>
    <name evidence="1" type="ORF">Z045_00870</name>
</gene>
<dbReference type="SUPFAM" id="SSF54909">
    <property type="entry name" value="Dimeric alpha+beta barrel"/>
    <property type="match status" value="1"/>
</dbReference>
<dbReference type="AlphaFoldDB" id="A0A0V9UPY3"/>
<protein>
    <recommendedName>
        <fullName evidence="3">Ethyl tert-butyl ether degradation protein EthD</fullName>
    </recommendedName>
</protein>
<comment type="caution">
    <text evidence="1">The sequence shown here is derived from an EMBL/GenBank/DDBJ whole genome shotgun (WGS) entry which is preliminary data.</text>
</comment>
<name>A0A0V9UPY3_9NOCA</name>
<dbReference type="RefSeq" id="WP_060650193.1">
    <property type="nucleotide sequence ID" value="NZ_AZXY01000001.1"/>
</dbReference>
<dbReference type="InterPro" id="IPR011008">
    <property type="entry name" value="Dimeric_a/b-barrel"/>
</dbReference>
<sequence>MKHYLLVESYPSHPERLEEFNTWYDEVHIPEVVGLDGFVGATRLSPADADGGPSVTLYELEGDPAAAKANVHAAAAAKQLNMSDSLSYGPIPKMRIMEVKSEYTKPRS</sequence>
<organism evidence="1 2">
    <name type="scientific">Rhodococcus pyridinivorans KG-16</name>
    <dbReference type="NCBI Taxonomy" id="1441730"/>
    <lineage>
        <taxon>Bacteria</taxon>
        <taxon>Bacillati</taxon>
        <taxon>Actinomycetota</taxon>
        <taxon>Actinomycetes</taxon>
        <taxon>Mycobacteriales</taxon>
        <taxon>Nocardiaceae</taxon>
        <taxon>Rhodococcus</taxon>
    </lineage>
</organism>
<dbReference type="Proteomes" id="UP000053060">
    <property type="component" value="Unassembled WGS sequence"/>
</dbReference>